<organism evidence="2 3">
    <name type="scientific">Streptococcus suis</name>
    <dbReference type="NCBI Taxonomy" id="1307"/>
    <lineage>
        <taxon>Bacteria</taxon>
        <taxon>Bacillati</taxon>
        <taxon>Bacillota</taxon>
        <taxon>Bacilli</taxon>
        <taxon>Lactobacillales</taxon>
        <taxon>Streptococcaceae</taxon>
        <taxon>Streptococcus</taxon>
    </lineage>
</organism>
<evidence type="ECO:0000313" key="3">
    <source>
        <dbReference type="Proteomes" id="UP001152879"/>
    </source>
</evidence>
<gene>
    <name evidence="2" type="ORF">NOL15_08485</name>
</gene>
<evidence type="ECO:0000256" key="1">
    <source>
        <dbReference type="SAM" id="Phobius"/>
    </source>
</evidence>
<keyword evidence="1" id="KW-0472">Membrane</keyword>
<dbReference type="Proteomes" id="UP001152879">
    <property type="component" value="Unassembled WGS sequence"/>
</dbReference>
<feature type="transmembrane region" description="Helical" evidence="1">
    <location>
        <begin position="20"/>
        <end position="37"/>
    </location>
</feature>
<reference evidence="2" key="1">
    <citation type="submission" date="2022-07" db="EMBL/GenBank/DDBJ databases">
        <title>Whole Genome Sequencing of Streptococcus suis.</title>
        <authorList>
            <person name="Dai X."/>
            <person name="Huang J."/>
            <person name="Wang L."/>
        </authorList>
    </citation>
    <scope>NUCLEOTIDE SEQUENCE</scope>
    <source>
        <strain evidence="2">SFB2</strain>
    </source>
</reference>
<dbReference type="EMBL" id="JANFML010000029">
    <property type="protein sequence ID" value="MDG4512863.1"/>
    <property type="molecule type" value="Genomic_DNA"/>
</dbReference>
<evidence type="ECO:0000313" key="2">
    <source>
        <dbReference type="EMBL" id="MDG4512863.1"/>
    </source>
</evidence>
<dbReference type="AlphaFoldDB" id="A0A9X4MLL8"/>
<sequence length="116" mass="13090">MSNRDIRAKATAIRESTDGMMTLFLAPVLIMVLSDILERMWGQAGIVLWGNTVVKNGVTRTIHYLSLGPSSLFDFLVQCLLVTACFQLIRVVRNEKSIVSFKDCFSLLDGKIFYRL</sequence>
<comment type="caution">
    <text evidence="2">The sequence shown here is derived from an EMBL/GenBank/DDBJ whole genome shotgun (WGS) entry which is preliminary data.</text>
</comment>
<feature type="transmembrane region" description="Helical" evidence="1">
    <location>
        <begin position="75"/>
        <end position="92"/>
    </location>
</feature>
<proteinExistence type="predicted"/>
<keyword evidence="1" id="KW-1133">Transmembrane helix</keyword>
<name>A0A9X4MLL8_STRSU</name>
<protein>
    <submittedName>
        <fullName evidence="2">Uncharacterized protein</fullName>
    </submittedName>
</protein>
<keyword evidence="1" id="KW-0812">Transmembrane</keyword>
<accession>A0A9X4MLL8</accession>